<proteinExistence type="predicted"/>
<dbReference type="RefSeq" id="WP_310902178.1">
    <property type="nucleotide sequence ID" value="NZ_JAMQOS010000008.1"/>
</dbReference>
<sequence length="290" mass="31561">MSTFLLVAGIVLLIIAGFAAVYGRRQHRKSALIETTETTDIRDIKEEGVVELKGTIRADEPFDSPIKGKESTLSAWEVEEWDERGDSEMWETRATGVYTTPFELDDGTGRVRVNIGDYVSDPSSGTGVDEIQLGPIDVDRFLANGVTVDNVLASLEGFSVETSVPPDAEPPERIETFIQAEAGVATQTDSITNILDFGNKHGERRYYEGTLSPSDDIYLLGEVRAAQDATYPLKPENVIVTVPDSGQLIISDKSEKELVDSFSQYKYAYVVTILAAVTGLVAVVIGSGML</sequence>
<name>A0ABU2FUS0_9EURY</name>
<keyword evidence="1" id="KW-1133">Transmembrane helix</keyword>
<gene>
    <name evidence="2" type="ORF">NDI86_20670</name>
</gene>
<keyword evidence="1" id="KW-0812">Transmembrane</keyword>
<reference evidence="2 3" key="1">
    <citation type="submission" date="2022-06" db="EMBL/GenBank/DDBJ databases">
        <title>Halomicroarcula sp. a new haloarchaeum isolate from saline soil.</title>
        <authorList>
            <person name="Strakova D."/>
            <person name="Galisteo C."/>
            <person name="Sanchez-Porro C."/>
            <person name="Ventosa A."/>
        </authorList>
    </citation>
    <scope>NUCLEOTIDE SEQUENCE [LARGE SCALE GENOMIC DNA]</scope>
    <source>
        <strain evidence="2 3">S3CR25-11</strain>
    </source>
</reference>
<feature type="transmembrane region" description="Helical" evidence="1">
    <location>
        <begin position="267"/>
        <end position="286"/>
    </location>
</feature>
<dbReference type="EMBL" id="JAMQOS010000008">
    <property type="protein sequence ID" value="MDS0284514.1"/>
    <property type="molecule type" value="Genomic_DNA"/>
</dbReference>
<protein>
    <submittedName>
        <fullName evidence="2">E3 ubiquitin ligase family protein</fullName>
    </submittedName>
</protein>
<evidence type="ECO:0000313" key="2">
    <source>
        <dbReference type="EMBL" id="MDS0284514.1"/>
    </source>
</evidence>
<keyword evidence="1" id="KW-0472">Membrane</keyword>
<comment type="caution">
    <text evidence="2">The sequence shown here is derived from an EMBL/GenBank/DDBJ whole genome shotgun (WGS) entry which is preliminary data.</text>
</comment>
<accession>A0ABU2FUS0</accession>
<keyword evidence="3" id="KW-1185">Reference proteome</keyword>
<evidence type="ECO:0000256" key="1">
    <source>
        <dbReference type="SAM" id="Phobius"/>
    </source>
</evidence>
<evidence type="ECO:0000313" key="3">
    <source>
        <dbReference type="Proteomes" id="UP001268864"/>
    </source>
</evidence>
<dbReference type="Proteomes" id="UP001268864">
    <property type="component" value="Unassembled WGS sequence"/>
</dbReference>
<organism evidence="2 3">
    <name type="scientific">Haloarcula onubensis</name>
    <dbReference type="NCBI Taxonomy" id="2950539"/>
    <lineage>
        <taxon>Archaea</taxon>
        <taxon>Methanobacteriati</taxon>
        <taxon>Methanobacteriota</taxon>
        <taxon>Stenosarchaea group</taxon>
        <taxon>Halobacteria</taxon>
        <taxon>Halobacteriales</taxon>
        <taxon>Haloarculaceae</taxon>
        <taxon>Haloarcula</taxon>
    </lineage>
</organism>